<evidence type="ECO:0000313" key="1">
    <source>
        <dbReference type="EMBL" id="MBM6576488.1"/>
    </source>
</evidence>
<reference evidence="1 2" key="1">
    <citation type="submission" date="2020-12" db="EMBL/GenBank/DDBJ databases">
        <title>Sphingomonas sp.</title>
        <authorList>
            <person name="Kim M.K."/>
        </authorList>
    </citation>
    <scope>NUCLEOTIDE SEQUENCE [LARGE SCALE GENOMIC DNA]</scope>
    <source>
        <strain evidence="1 2">BT552</strain>
    </source>
</reference>
<gene>
    <name evidence="1" type="ORF">ILT43_08885</name>
</gene>
<dbReference type="EMBL" id="JAFEMC010000002">
    <property type="protein sequence ID" value="MBM6576488.1"/>
    <property type="molecule type" value="Genomic_DNA"/>
</dbReference>
<keyword evidence="2" id="KW-1185">Reference proteome</keyword>
<organism evidence="1 2">
    <name type="scientific">Sphingomonas longa</name>
    <dbReference type="NCBI Taxonomy" id="2778730"/>
    <lineage>
        <taxon>Bacteria</taxon>
        <taxon>Pseudomonadati</taxon>
        <taxon>Pseudomonadota</taxon>
        <taxon>Alphaproteobacteria</taxon>
        <taxon>Sphingomonadales</taxon>
        <taxon>Sphingomonadaceae</taxon>
        <taxon>Sphingomonas</taxon>
    </lineage>
</organism>
<protein>
    <recommendedName>
        <fullName evidence="3">MarR family transcriptional regulator</fullName>
    </recommendedName>
</protein>
<accession>A0ABS2D6D1</accession>
<comment type="caution">
    <text evidence="1">The sequence shown here is derived from an EMBL/GenBank/DDBJ whole genome shotgun (WGS) entry which is preliminary data.</text>
</comment>
<evidence type="ECO:0000313" key="2">
    <source>
        <dbReference type="Proteomes" id="UP000763641"/>
    </source>
</evidence>
<dbReference type="Proteomes" id="UP000763641">
    <property type="component" value="Unassembled WGS sequence"/>
</dbReference>
<evidence type="ECO:0008006" key="3">
    <source>
        <dbReference type="Google" id="ProtNLM"/>
    </source>
</evidence>
<name>A0ABS2D6D1_9SPHN</name>
<sequence>MIRWPEEDRDALRRLIEALRKVSIAVAHSQEASPEPFGRMPAQGPDHPTDLEKARALYHQRRDRDAAFGRFTAVFSEPAWDILLDLFIAHEEGVARSTVDLIARHTAPANGRRWLLVLTESGLAHRWTAPESGVEMVGITPTAVELMLRYLEGV</sequence>
<proteinExistence type="predicted"/>
<dbReference type="RefSeq" id="WP_204198598.1">
    <property type="nucleotide sequence ID" value="NZ_JAFEMC010000002.1"/>
</dbReference>